<reference evidence="3 4" key="1">
    <citation type="submission" date="2022-11" db="EMBL/GenBank/DDBJ databases">
        <title>Viruses from the air-sea interface of a natural surface slick.</title>
        <authorList>
            <person name="Rahlff J."/>
            <person name="Holmfeldt K."/>
        </authorList>
    </citation>
    <scope>NUCLEOTIDE SEQUENCE [LARGE SCALE GENOMIC DNA]</scope>
    <source>
        <strain evidence="3 4">SMS4</strain>
    </source>
</reference>
<feature type="signal peptide" evidence="1">
    <location>
        <begin position="1"/>
        <end position="23"/>
    </location>
</feature>
<evidence type="ECO:0000259" key="2">
    <source>
        <dbReference type="Pfam" id="PF07589"/>
    </source>
</evidence>
<dbReference type="Proteomes" id="UP001231109">
    <property type="component" value="Unassembled WGS sequence"/>
</dbReference>
<sequence length="208" mass="21848">MYLKMLKAAAAGLVLAVSSVANAGLIEADYTDAGDNLAVSDTVSSLTWLDLSVSNDWTFANWESFIARGMGWRLATAQEVADLFNAAFPTFSAVHGAIGGVDTTDSALIQNFTDFRSLFGTTTLNGGGVDTYGLYFTANNVIRMMGASAWAGTSRIFSTNYSGSTSETSSGLYIVRNTPTTASVPEPATIAILGLGLLGLAARRTKKQ</sequence>
<name>A0ABT9I4C2_9GAMM</name>
<dbReference type="EMBL" id="JAPJDZ010000115">
    <property type="protein sequence ID" value="MDP5138227.1"/>
    <property type="molecule type" value="Genomic_DNA"/>
</dbReference>
<proteinExistence type="predicted"/>
<evidence type="ECO:0000313" key="4">
    <source>
        <dbReference type="Proteomes" id="UP001231109"/>
    </source>
</evidence>
<accession>A0ABT9I4C2</accession>
<protein>
    <submittedName>
        <fullName evidence="3">PEP-CTERM sorting domain-containing protein</fullName>
    </submittedName>
</protein>
<keyword evidence="1" id="KW-0732">Signal</keyword>
<evidence type="ECO:0000313" key="3">
    <source>
        <dbReference type="EMBL" id="MDP5138227.1"/>
    </source>
</evidence>
<dbReference type="RefSeq" id="WP_305977377.1">
    <property type="nucleotide sequence ID" value="NZ_JAPJDZ010000115.1"/>
</dbReference>
<comment type="caution">
    <text evidence="3">The sequence shown here is derived from an EMBL/GenBank/DDBJ whole genome shotgun (WGS) entry which is preliminary data.</text>
</comment>
<evidence type="ECO:0000256" key="1">
    <source>
        <dbReference type="SAM" id="SignalP"/>
    </source>
</evidence>
<feature type="chain" id="PRO_5045370286" evidence="1">
    <location>
        <begin position="24"/>
        <end position="208"/>
    </location>
</feature>
<feature type="domain" description="Ice-binding protein C-terminal" evidence="2">
    <location>
        <begin position="183"/>
        <end position="204"/>
    </location>
</feature>
<gene>
    <name evidence="3" type="ORF">ORJ04_19960</name>
</gene>
<dbReference type="Pfam" id="PF07589">
    <property type="entry name" value="PEP-CTERM"/>
    <property type="match status" value="1"/>
</dbReference>
<dbReference type="InterPro" id="IPR013424">
    <property type="entry name" value="Ice-binding_C"/>
</dbReference>
<keyword evidence="4" id="KW-1185">Reference proteome</keyword>
<organism evidence="3 4">
    <name type="scientific">Rheinheimera baltica</name>
    <dbReference type="NCBI Taxonomy" id="67576"/>
    <lineage>
        <taxon>Bacteria</taxon>
        <taxon>Pseudomonadati</taxon>
        <taxon>Pseudomonadota</taxon>
        <taxon>Gammaproteobacteria</taxon>
        <taxon>Chromatiales</taxon>
        <taxon>Chromatiaceae</taxon>
        <taxon>Rheinheimera</taxon>
    </lineage>
</organism>
<dbReference type="NCBIfam" id="TIGR02595">
    <property type="entry name" value="PEP_CTERM"/>
    <property type="match status" value="1"/>
</dbReference>